<evidence type="ECO:0000313" key="12">
    <source>
        <dbReference type="Proteomes" id="UP001500567"/>
    </source>
</evidence>
<keyword evidence="12" id="KW-1185">Reference proteome</keyword>
<feature type="transmembrane region" description="Helical" evidence="9">
    <location>
        <begin position="147"/>
        <end position="171"/>
    </location>
</feature>
<keyword evidence="5 9" id="KW-1133">Transmembrane helix</keyword>
<keyword evidence="3" id="KW-1003">Cell membrane</keyword>
<evidence type="ECO:0000256" key="8">
    <source>
        <dbReference type="SAM" id="MobiDB-lite"/>
    </source>
</evidence>
<comment type="subcellular location">
    <subcellularLocation>
        <location evidence="1 7">Cell membrane</location>
        <topology evidence="1 7">Multi-pass membrane protein</topology>
    </subcellularLocation>
</comment>
<dbReference type="PROSITE" id="PS50253">
    <property type="entry name" value="COX3"/>
    <property type="match status" value="1"/>
</dbReference>
<keyword evidence="4 7" id="KW-0812">Transmembrane</keyword>
<sequence>MLTTFPMMNSDPERRDKVGAGAPASTFARIERVPPLLMLLYLGMAGITVLFIILVAAYAQTRHLSSLPSGLHPFPRYFSLSTIVLLASSYTLSQAQRIYRQDDMVKLARCLAATLLLGGIFTGLQVLGWRELITQGVFFTGAASGTYVYLISALHVAHLLGGMLFLLSLLLRTLHASRDAVRSLVFIRNPYRRMQLRMLGLYWHFIDGLWVVLFALFLFLY</sequence>
<dbReference type="InterPro" id="IPR024791">
    <property type="entry name" value="Cyt_c/ubiquinol_Oxase_su3"/>
</dbReference>
<evidence type="ECO:0000256" key="6">
    <source>
        <dbReference type="ARBA" id="ARBA00023136"/>
    </source>
</evidence>
<evidence type="ECO:0000256" key="9">
    <source>
        <dbReference type="SAM" id="Phobius"/>
    </source>
</evidence>
<evidence type="ECO:0000259" key="10">
    <source>
        <dbReference type="PROSITE" id="PS50253"/>
    </source>
</evidence>
<dbReference type="Gene3D" id="1.20.120.80">
    <property type="entry name" value="Cytochrome c oxidase, subunit III, four-helix bundle"/>
    <property type="match status" value="1"/>
</dbReference>
<comment type="caution">
    <text evidence="11">The sequence shown here is derived from an EMBL/GenBank/DDBJ whole genome shotgun (WGS) entry which is preliminary data.</text>
</comment>
<feature type="transmembrane region" description="Helical" evidence="9">
    <location>
        <begin position="36"/>
        <end position="57"/>
    </location>
</feature>
<feature type="transmembrane region" description="Helical" evidence="9">
    <location>
        <begin position="77"/>
        <end position="95"/>
    </location>
</feature>
<organism evidence="11 12">
    <name type="scientific">Hymenobacter fastidiosus</name>
    <dbReference type="NCBI Taxonomy" id="486264"/>
    <lineage>
        <taxon>Bacteria</taxon>
        <taxon>Pseudomonadati</taxon>
        <taxon>Bacteroidota</taxon>
        <taxon>Cytophagia</taxon>
        <taxon>Cytophagales</taxon>
        <taxon>Hymenobacteraceae</taxon>
        <taxon>Hymenobacter</taxon>
    </lineage>
</organism>
<feature type="transmembrane region" description="Helical" evidence="9">
    <location>
        <begin position="201"/>
        <end position="220"/>
    </location>
</feature>
<feature type="transmembrane region" description="Helical" evidence="9">
    <location>
        <begin position="107"/>
        <end position="127"/>
    </location>
</feature>
<evidence type="ECO:0000256" key="2">
    <source>
        <dbReference type="ARBA" id="ARBA00010581"/>
    </source>
</evidence>
<name>A0ABP7S6C3_9BACT</name>
<dbReference type="PANTHER" id="PTHR11403">
    <property type="entry name" value="CYTOCHROME C OXIDASE SUBUNIT III"/>
    <property type="match status" value="1"/>
</dbReference>
<evidence type="ECO:0000313" key="11">
    <source>
        <dbReference type="EMBL" id="GAA4007302.1"/>
    </source>
</evidence>
<feature type="region of interest" description="Disordered" evidence="8">
    <location>
        <begin position="1"/>
        <end position="20"/>
    </location>
</feature>
<dbReference type="InterPro" id="IPR000298">
    <property type="entry name" value="Cyt_c_oxidase-like_su3"/>
</dbReference>
<dbReference type="EMBL" id="BAABDJ010000015">
    <property type="protein sequence ID" value="GAA4007302.1"/>
    <property type="molecule type" value="Genomic_DNA"/>
</dbReference>
<dbReference type="SUPFAM" id="SSF81452">
    <property type="entry name" value="Cytochrome c oxidase subunit III-like"/>
    <property type="match status" value="1"/>
</dbReference>
<dbReference type="PANTHER" id="PTHR11403:SF2">
    <property type="entry name" value="CYTOCHROME BO(3) UBIQUINOL OXIDASE SUBUNIT 3"/>
    <property type="match status" value="1"/>
</dbReference>
<protein>
    <submittedName>
        <fullName evidence="11">Cytochrome c oxidase subunit 3</fullName>
    </submittedName>
</protein>
<evidence type="ECO:0000256" key="5">
    <source>
        <dbReference type="ARBA" id="ARBA00022989"/>
    </source>
</evidence>
<dbReference type="Proteomes" id="UP001500567">
    <property type="component" value="Unassembled WGS sequence"/>
</dbReference>
<gene>
    <name evidence="11" type="ORF">GCM10022408_19030</name>
</gene>
<dbReference type="InterPro" id="IPR035973">
    <property type="entry name" value="Cyt_c_oxidase_su3-like_sf"/>
</dbReference>
<evidence type="ECO:0000256" key="7">
    <source>
        <dbReference type="RuleBase" id="RU003376"/>
    </source>
</evidence>
<keyword evidence="6 9" id="KW-0472">Membrane</keyword>
<evidence type="ECO:0000256" key="3">
    <source>
        <dbReference type="ARBA" id="ARBA00022475"/>
    </source>
</evidence>
<reference evidence="12" key="1">
    <citation type="journal article" date="2019" name="Int. J. Syst. Evol. Microbiol.">
        <title>The Global Catalogue of Microorganisms (GCM) 10K type strain sequencing project: providing services to taxonomists for standard genome sequencing and annotation.</title>
        <authorList>
            <consortium name="The Broad Institute Genomics Platform"/>
            <consortium name="The Broad Institute Genome Sequencing Center for Infectious Disease"/>
            <person name="Wu L."/>
            <person name="Ma J."/>
        </authorList>
    </citation>
    <scope>NUCLEOTIDE SEQUENCE [LARGE SCALE GENOMIC DNA]</scope>
    <source>
        <strain evidence="12">JCM 17224</strain>
    </source>
</reference>
<dbReference type="InterPro" id="IPR013833">
    <property type="entry name" value="Cyt_c_oxidase_su3_a-hlx"/>
</dbReference>
<feature type="domain" description="Heme-copper oxidase subunit III family profile" evidence="10">
    <location>
        <begin position="40"/>
        <end position="221"/>
    </location>
</feature>
<accession>A0ABP7S6C3</accession>
<comment type="similarity">
    <text evidence="2 7">Belongs to the cytochrome c oxidase subunit 3 family.</text>
</comment>
<evidence type="ECO:0000256" key="4">
    <source>
        <dbReference type="ARBA" id="ARBA00022692"/>
    </source>
</evidence>
<evidence type="ECO:0000256" key="1">
    <source>
        <dbReference type="ARBA" id="ARBA00004651"/>
    </source>
</evidence>
<proteinExistence type="inferred from homology"/>
<dbReference type="Pfam" id="PF00510">
    <property type="entry name" value="COX3"/>
    <property type="match status" value="1"/>
</dbReference>